<protein>
    <submittedName>
        <fullName evidence="1">Uncharacterized protein</fullName>
    </submittedName>
</protein>
<evidence type="ECO:0000313" key="1">
    <source>
        <dbReference type="EMBL" id="JAE13925.1"/>
    </source>
</evidence>
<reference evidence="1" key="1">
    <citation type="submission" date="2014-09" db="EMBL/GenBank/DDBJ databases">
        <authorList>
            <person name="Magalhaes I.L.F."/>
            <person name="Oliveira U."/>
            <person name="Santos F.R."/>
            <person name="Vidigal T.H.D.A."/>
            <person name="Brescovit A.D."/>
            <person name="Santos A.J."/>
        </authorList>
    </citation>
    <scope>NUCLEOTIDE SEQUENCE</scope>
    <source>
        <tissue evidence="1">Shoot tissue taken approximately 20 cm above the soil surface</tissue>
    </source>
</reference>
<proteinExistence type="predicted"/>
<sequence>MKQKYHPSRESSDLSIHQYKREKLVTYIMDKTISTMSFISLRGVLQGFHIN</sequence>
<accession>A0A0A9FLN0</accession>
<dbReference type="AlphaFoldDB" id="A0A0A9FLN0"/>
<dbReference type="EMBL" id="GBRH01183971">
    <property type="protein sequence ID" value="JAE13925.1"/>
    <property type="molecule type" value="Transcribed_RNA"/>
</dbReference>
<name>A0A0A9FLN0_ARUDO</name>
<organism evidence="1">
    <name type="scientific">Arundo donax</name>
    <name type="common">Giant reed</name>
    <name type="synonym">Donax arundinaceus</name>
    <dbReference type="NCBI Taxonomy" id="35708"/>
    <lineage>
        <taxon>Eukaryota</taxon>
        <taxon>Viridiplantae</taxon>
        <taxon>Streptophyta</taxon>
        <taxon>Embryophyta</taxon>
        <taxon>Tracheophyta</taxon>
        <taxon>Spermatophyta</taxon>
        <taxon>Magnoliopsida</taxon>
        <taxon>Liliopsida</taxon>
        <taxon>Poales</taxon>
        <taxon>Poaceae</taxon>
        <taxon>PACMAD clade</taxon>
        <taxon>Arundinoideae</taxon>
        <taxon>Arundineae</taxon>
        <taxon>Arundo</taxon>
    </lineage>
</organism>
<reference evidence="1" key="2">
    <citation type="journal article" date="2015" name="Data Brief">
        <title>Shoot transcriptome of the giant reed, Arundo donax.</title>
        <authorList>
            <person name="Barrero R.A."/>
            <person name="Guerrero F.D."/>
            <person name="Moolhuijzen P."/>
            <person name="Goolsby J.A."/>
            <person name="Tidwell J."/>
            <person name="Bellgard S.E."/>
            <person name="Bellgard M.I."/>
        </authorList>
    </citation>
    <scope>NUCLEOTIDE SEQUENCE</scope>
    <source>
        <tissue evidence="1">Shoot tissue taken approximately 20 cm above the soil surface</tissue>
    </source>
</reference>